<sequence length="427" mass="49671">MNSRYIAFSEVNRLRVMKIFNSILEFKELWSLATERFIAWWEKDLRSPLVQITVPRKGLEDRVAMLFNRWHWGFARNPGNPIETVESFVEWCRNMVFLADSYPNLWINLGPGIVAGYFGSKVFFKETTAIPEDSTVSKLVEKSGWNQSYATVWFGASADSSEVKNWDEIDSMVRFDPDNFWWRKTIEFTTLALKYRRGRYIVGLTDLGGVHDVLASLRGTQNLVKDMYYNPRKVEEISWRILELWHIYYDKLYEIVREQQYGTSAWMGLWSPGKWYPIQCDFSAILSPKLFQKFVLPILEEHCVRLDNTVYHLDGPGELPHVDFLVKIERLNGIQWVPGAAMEALNRDCGSEYWIPLYRKILEYGKNLVISVPYARVLEILEKLSTIKGVAIQVGCPNAEVAKKLLAKLVDKNIIDSEFIREIPLLV</sequence>
<reference evidence="1" key="1">
    <citation type="journal article" date="2020" name="mSystems">
        <title>Genome- and Community-Level Interaction Insights into Carbon Utilization and Element Cycling Functions of Hydrothermarchaeota in Hydrothermal Sediment.</title>
        <authorList>
            <person name="Zhou Z."/>
            <person name="Liu Y."/>
            <person name="Xu W."/>
            <person name="Pan J."/>
            <person name="Luo Z.H."/>
            <person name="Li M."/>
        </authorList>
    </citation>
    <scope>NUCLEOTIDE SEQUENCE [LARGE SCALE GENOMIC DNA]</scope>
    <source>
        <strain evidence="1">SpSt-618</strain>
    </source>
</reference>
<comment type="caution">
    <text evidence="1">The sequence shown here is derived from an EMBL/GenBank/DDBJ whole genome shotgun (WGS) entry which is preliminary data.</text>
</comment>
<dbReference type="AlphaFoldDB" id="A0A7J3I6U1"/>
<accession>A0A7J3I6U1</accession>
<organism evidence="1">
    <name type="scientific">Ignisphaera aggregans</name>
    <dbReference type="NCBI Taxonomy" id="334771"/>
    <lineage>
        <taxon>Archaea</taxon>
        <taxon>Thermoproteota</taxon>
        <taxon>Thermoprotei</taxon>
        <taxon>Desulfurococcales</taxon>
        <taxon>Desulfurococcaceae</taxon>
        <taxon>Ignisphaera</taxon>
    </lineage>
</organism>
<evidence type="ECO:0008006" key="2">
    <source>
        <dbReference type="Google" id="ProtNLM"/>
    </source>
</evidence>
<proteinExistence type="predicted"/>
<dbReference type="Gene3D" id="3.20.20.210">
    <property type="match status" value="1"/>
</dbReference>
<evidence type="ECO:0000313" key="1">
    <source>
        <dbReference type="EMBL" id="HGN36439.1"/>
    </source>
</evidence>
<dbReference type="InterPro" id="IPR038071">
    <property type="entry name" value="UROD/MetE-like_sf"/>
</dbReference>
<gene>
    <name evidence="1" type="ORF">ENT87_02680</name>
</gene>
<dbReference type="SUPFAM" id="SSF51726">
    <property type="entry name" value="UROD/MetE-like"/>
    <property type="match status" value="1"/>
</dbReference>
<name>A0A7J3I6U1_9CREN</name>
<dbReference type="EMBL" id="DTAI01000079">
    <property type="protein sequence ID" value="HGN36439.1"/>
    <property type="molecule type" value="Genomic_DNA"/>
</dbReference>
<protein>
    <recommendedName>
        <fullName evidence="2">Uroporphyrinogen decarboxylase (URO-D) domain-containing protein</fullName>
    </recommendedName>
</protein>